<reference evidence="2 3" key="1">
    <citation type="submission" date="2022-05" db="EMBL/GenBank/DDBJ databases">
        <title>Novel Pseudomonas spp. Isolated from a Rainbow Trout Aquaculture Facility.</title>
        <authorList>
            <person name="Testerman T."/>
            <person name="Graf J."/>
        </authorList>
    </citation>
    <scope>NUCLEOTIDE SEQUENCE [LARGE SCALE GENOMIC DNA]</scope>
    <source>
        <strain evidence="2 3">ID1042</strain>
    </source>
</reference>
<dbReference type="InterPro" id="IPR041657">
    <property type="entry name" value="HTH_17"/>
</dbReference>
<dbReference type="Gene3D" id="1.10.238.160">
    <property type="match status" value="1"/>
</dbReference>
<evidence type="ECO:0000313" key="2">
    <source>
        <dbReference type="EMBL" id="MDD1009693.1"/>
    </source>
</evidence>
<accession>A0A9X4HE08</accession>
<gene>
    <name evidence="2" type="ORF">M5G27_19635</name>
</gene>
<sequence>MISVTGFDNEIYAMQIQTTEQVCEIFKISRSTLYRLSKNDPAFPQPLHFGRAIRWNLADICEFYAQQRHASQKRA</sequence>
<dbReference type="Pfam" id="PF12728">
    <property type="entry name" value="HTH_17"/>
    <property type="match status" value="1"/>
</dbReference>
<comment type="caution">
    <text evidence="2">The sequence shown here is derived from an EMBL/GenBank/DDBJ whole genome shotgun (WGS) entry which is preliminary data.</text>
</comment>
<dbReference type="EMBL" id="JAMDHA010000023">
    <property type="protein sequence ID" value="MDD1009693.1"/>
    <property type="molecule type" value="Genomic_DNA"/>
</dbReference>
<dbReference type="Proteomes" id="UP001148185">
    <property type="component" value="Unassembled WGS sequence"/>
</dbReference>
<dbReference type="AlphaFoldDB" id="A0A9X4HE08"/>
<feature type="domain" description="Helix-turn-helix" evidence="1">
    <location>
        <begin position="18"/>
        <end position="68"/>
    </location>
</feature>
<dbReference type="RefSeq" id="WP_273877607.1">
    <property type="nucleotide sequence ID" value="NZ_JAMDHA010000023.1"/>
</dbReference>
<dbReference type="InterPro" id="IPR009061">
    <property type="entry name" value="DNA-bd_dom_put_sf"/>
</dbReference>
<name>A0A9X4HE08_9PSED</name>
<dbReference type="SUPFAM" id="SSF46955">
    <property type="entry name" value="Putative DNA-binding domain"/>
    <property type="match status" value="1"/>
</dbReference>
<evidence type="ECO:0000259" key="1">
    <source>
        <dbReference type="Pfam" id="PF12728"/>
    </source>
</evidence>
<protein>
    <submittedName>
        <fullName evidence="2">Helix-turn-helix domain-containing protein</fullName>
    </submittedName>
</protein>
<evidence type="ECO:0000313" key="3">
    <source>
        <dbReference type="Proteomes" id="UP001148185"/>
    </source>
</evidence>
<organism evidence="2 3">
    <name type="scientific">Pseudomonas shahriarae</name>
    <dbReference type="NCBI Taxonomy" id="2745512"/>
    <lineage>
        <taxon>Bacteria</taxon>
        <taxon>Pseudomonadati</taxon>
        <taxon>Pseudomonadota</taxon>
        <taxon>Gammaproteobacteria</taxon>
        <taxon>Pseudomonadales</taxon>
        <taxon>Pseudomonadaceae</taxon>
        <taxon>Pseudomonas</taxon>
    </lineage>
</organism>
<proteinExistence type="predicted"/>
<keyword evidence="3" id="KW-1185">Reference proteome</keyword>